<proteinExistence type="predicted"/>
<reference evidence="2 3" key="1">
    <citation type="journal article" date="2011" name="J. Bacteriol.">
        <title>Genome sequence of Chthoniobacter flavus Ellin428, an aerobic heterotrophic soil bacterium.</title>
        <authorList>
            <person name="Kant R."/>
            <person name="van Passel M.W."/>
            <person name="Palva A."/>
            <person name="Lucas S."/>
            <person name="Lapidus A."/>
            <person name="Glavina Del Rio T."/>
            <person name="Dalin E."/>
            <person name="Tice H."/>
            <person name="Bruce D."/>
            <person name="Goodwin L."/>
            <person name="Pitluck S."/>
            <person name="Larimer F.W."/>
            <person name="Land M.L."/>
            <person name="Hauser L."/>
            <person name="Sangwan P."/>
            <person name="de Vos W.M."/>
            <person name="Janssen P.H."/>
            <person name="Smidt H."/>
        </authorList>
    </citation>
    <scope>NUCLEOTIDE SEQUENCE [LARGE SCALE GENOMIC DNA]</scope>
    <source>
        <strain evidence="2 3">Ellin428</strain>
    </source>
</reference>
<evidence type="ECO:0000313" key="2">
    <source>
        <dbReference type="EMBL" id="EDY20645.1"/>
    </source>
</evidence>
<keyword evidence="2" id="KW-0413">Isomerase</keyword>
<dbReference type="PANTHER" id="PTHR12110:SF21">
    <property type="entry name" value="XYLOSE ISOMERASE-LIKE TIM BARREL DOMAIN-CONTAINING PROTEIN"/>
    <property type="match status" value="1"/>
</dbReference>
<evidence type="ECO:0000313" key="3">
    <source>
        <dbReference type="Proteomes" id="UP000005824"/>
    </source>
</evidence>
<dbReference type="Pfam" id="PF01261">
    <property type="entry name" value="AP_endonuc_2"/>
    <property type="match status" value="1"/>
</dbReference>
<sequence length="307" mass="34958">MPRMQLGFVTAILPELSLEEVLRFARDEGFGCIEVMCWPFGKAERRFAGVTHLDVTGFTKAQAEDTLSLAQKYGVAISALGYYPNPLDPDAAHSKRVVAHLRQVILAAEKLGLNVNTFVGRDWTKSVDDNWPRFLKVWRPIIAFAEDHGVKIGIENCPMLFTRHEWPGGTNLATTPVIWRRMFSDIPSKNFGLNYDPSHFILQRMDPVSPLREFRDKLFHLHAKDMRILHDRLNEVGIFAHPKEWHQQRIPGFGDVDWPHFLGAVMEVGYDGPVCIEVEDDTFGQTLAGRQRAVKVARNVLAPFFPR</sequence>
<dbReference type="EMBL" id="ABVL01000004">
    <property type="protein sequence ID" value="EDY20645.1"/>
    <property type="molecule type" value="Genomic_DNA"/>
</dbReference>
<dbReference type="InterPro" id="IPR036237">
    <property type="entry name" value="Xyl_isomerase-like_sf"/>
</dbReference>
<dbReference type="PANTHER" id="PTHR12110">
    <property type="entry name" value="HYDROXYPYRUVATE ISOMERASE"/>
    <property type="match status" value="1"/>
</dbReference>
<comment type="caution">
    <text evidence="2">The sequence shown here is derived from an EMBL/GenBank/DDBJ whole genome shotgun (WGS) entry which is preliminary data.</text>
</comment>
<dbReference type="InParanoid" id="B4CYV4"/>
<dbReference type="GO" id="GO:0016853">
    <property type="term" value="F:isomerase activity"/>
    <property type="evidence" value="ECO:0007669"/>
    <property type="project" value="UniProtKB-KW"/>
</dbReference>
<dbReference type="InterPro" id="IPR050312">
    <property type="entry name" value="IolE/XylAMocC-like"/>
</dbReference>
<evidence type="ECO:0000259" key="1">
    <source>
        <dbReference type="Pfam" id="PF01261"/>
    </source>
</evidence>
<dbReference type="Proteomes" id="UP000005824">
    <property type="component" value="Unassembled WGS sequence"/>
</dbReference>
<organism evidence="2 3">
    <name type="scientific">Chthoniobacter flavus Ellin428</name>
    <dbReference type="NCBI Taxonomy" id="497964"/>
    <lineage>
        <taxon>Bacteria</taxon>
        <taxon>Pseudomonadati</taxon>
        <taxon>Verrucomicrobiota</taxon>
        <taxon>Spartobacteria</taxon>
        <taxon>Chthoniobacterales</taxon>
        <taxon>Chthoniobacteraceae</taxon>
        <taxon>Chthoniobacter</taxon>
    </lineage>
</organism>
<name>B4CYV4_9BACT</name>
<dbReference type="STRING" id="497964.CfE428DRAFT_1842"/>
<feature type="domain" description="Xylose isomerase-like TIM barrel" evidence="1">
    <location>
        <begin position="22"/>
        <end position="288"/>
    </location>
</feature>
<dbReference type="AlphaFoldDB" id="B4CYV4"/>
<accession>B4CYV4</accession>
<dbReference type="eggNOG" id="COG1082">
    <property type="taxonomic scope" value="Bacteria"/>
</dbReference>
<protein>
    <submittedName>
        <fullName evidence="2">Xylose isomerase domain protein TIM barrel</fullName>
    </submittedName>
</protein>
<gene>
    <name evidence="2" type="ORF">CfE428DRAFT_1842</name>
</gene>
<keyword evidence="3" id="KW-1185">Reference proteome</keyword>
<dbReference type="InterPro" id="IPR013022">
    <property type="entry name" value="Xyl_isomerase-like_TIM-brl"/>
</dbReference>
<dbReference type="Gene3D" id="3.20.20.150">
    <property type="entry name" value="Divalent-metal-dependent TIM barrel enzymes"/>
    <property type="match status" value="1"/>
</dbReference>
<dbReference type="SUPFAM" id="SSF51658">
    <property type="entry name" value="Xylose isomerase-like"/>
    <property type="match status" value="1"/>
</dbReference>